<protein>
    <submittedName>
        <fullName evidence="1">Uncharacterized protein</fullName>
    </submittedName>
</protein>
<proteinExistence type="predicted"/>
<accession>A0A0R2MQ46</accession>
<reference evidence="1 2" key="1">
    <citation type="journal article" date="2015" name="Genome Announc.">
        <title>Expanding the biotechnology potential of lactobacilli through comparative genomics of 213 strains and associated genera.</title>
        <authorList>
            <person name="Sun Z."/>
            <person name="Harris H.M."/>
            <person name="McCann A."/>
            <person name="Guo C."/>
            <person name="Argimon S."/>
            <person name="Zhang W."/>
            <person name="Yang X."/>
            <person name="Jeffery I.B."/>
            <person name="Cooney J.C."/>
            <person name="Kagawa T.F."/>
            <person name="Liu W."/>
            <person name="Song Y."/>
            <person name="Salvetti E."/>
            <person name="Wrobel A."/>
            <person name="Rasinkangas P."/>
            <person name="Parkhill J."/>
            <person name="Rea M.C."/>
            <person name="O'Sullivan O."/>
            <person name="Ritari J."/>
            <person name="Douillard F.P."/>
            <person name="Paul Ross R."/>
            <person name="Yang R."/>
            <person name="Briner A.E."/>
            <person name="Felis G.E."/>
            <person name="de Vos W.M."/>
            <person name="Barrangou R."/>
            <person name="Klaenhammer T.R."/>
            <person name="Caufield P.W."/>
            <person name="Cui Y."/>
            <person name="Zhang H."/>
            <person name="O'Toole P.W."/>
        </authorList>
    </citation>
    <scope>NUCLEOTIDE SEQUENCE [LARGE SCALE GENOMIC DNA]</scope>
    <source>
        <strain evidence="1 2">DSM 24301</strain>
    </source>
</reference>
<name>A0A0R2MQ46_9LACO</name>
<sequence>MEENMTLKLTFHHIGKPVPLAEIKDNPETKYSPLYDMYSLDMANDLSVPIELHAFGPDSSLDHRIQTEAHVAFKVNDIEAALKNQTIIMPKYTPFKDYTCAMILLNQQPVELIETTLSEREIWGDGIFKDSILYPDGK</sequence>
<evidence type="ECO:0000313" key="2">
    <source>
        <dbReference type="Proteomes" id="UP000050969"/>
    </source>
</evidence>
<organism evidence="1 2">
    <name type="scientific">Lacticaseibacillus saniviri JCM 17471 = DSM 24301</name>
    <dbReference type="NCBI Taxonomy" id="1293598"/>
    <lineage>
        <taxon>Bacteria</taxon>
        <taxon>Bacillati</taxon>
        <taxon>Bacillota</taxon>
        <taxon>Bacilli</taxon>
        <taxon>Lactobacillales</taxon>
        <taxon>Lactobacillaceae</taxon>
        <taxon>Lacticaseibacillus</taxon>
    </lineage>
</organism>
<evidence type="ECO:0000313" key="1">
    <source>
        <dbReference type="EMBL" id="KRO15742.1"/>
    </source>
</evidence>
<dbReference type="PATRIC" id="fig|1293598.4.peg.2265"/>
<comment type="caution">
    <text evidence="1">The sequence shown here is derived from an EMBL/GenBank/DDBJ whole genome shotgun (WGS) entry which is preliminary data.</text>
</comment>
<keyword evidence="2" id="KW-1185">Reference proteome</keyword>
<dbReference type="AlphaFoldDB" id="A0A0R2MQ46"/>
<gene>
    <name evidence="1" type="ORF">IV56_GL002164</name>
</gene>
<dbReference type="Proteomes" id="UP000050969">
    <property type="component" value="Unassembled WGS sequence"/>
</dbReference>
<dbReference type="STRING" id="1293598.IV56_GL002164"/>
<dbReference type="EMBL" id="JQCE01000061">
    <property type="protein sequence ID" value="KRO15742.1"/>
    <property type="molecule type" value="Genomic_DNA"/>
</dbReference>